<evidence type="ECO:0000256" key="3">
    <source>
        <dbReference type="ARBA" id="ARBA00023235"/>
    </source>
</evidence>
<evidence type="ECO:0000313" key="8">
    <source>
        <dbReference type="Proteomes" id="UP000714275"/>
    </source>
</evidence>
<keyword evidence="2" id="KW-0238">DNA-binding</keyword>
<evidence type="ECO:0000256" key="1">
    <source>
        <dbReference type="ARBA" id="ARBA00005446"/>
    </source>
</evidence>
<dbReference type="GO" id="GO:0000724">
    <property type="term" value="P:double-strand break repair via homologous recombination"/>
    <property type="evidence" value="ECO:0007669"/>
    <property type="project" value="TreeGrafter"/>
</dbReference>
<protein>
    <recommendedName>
        <fullName evidence="5">DNA 3'-5' helicase</fullName>
        <ecNumber evidence="5">5.6.2.4</ecNumber>
    </recommendedName>
</protein>
<evidence type="ECO:0000256" key="2">
    <source>
        <dbReference type="ARBA" id="ARBA00023125"/>
    </source>
</evidence>
<dbReference type="GO" id="GO:0043138">
    <property type="term" value="F:3'-5' DNA helicase activity"/>
    <property type="evidence" value="ECO:0007669"/>
    <property type="project" value="UniProtKB-EC"/>
</dbReference>
<dbReference type="Pfam" id="PF00271">
    <property type="entry name" value="Helicase_C"/>
    <property type="match status" value="1"/>
</dbReference>
<dbReference type="GO" id="GO:0003677">
    <property type="term" value="F:DNA binding"/>
    <property type="evidence" value="ECO:0007669"/>
    <property type="project" value="UniProtKB-KW"/>
</dbReference>
<dbReference type="EC" id="5.6.2.4" evidence="5"/>
<dbReference type="PANTHER" id="PTHR13710:SF105">
    <property type="entry name" value="ATP-DEPENDENT DNA HELICASE Q1"/>
    <property type="match status" value="1"/>
</dbReference>
<keyword evidence="3" id="KW-0413">Isomerase</keyword>
<dbReference type="PROSITE" id="PS51194">
    <property type="entry name" value="HELICASE_CTER"/>
    <property type="match status" value="1"/>
</dbReference>
<dbReference type="SUPFAM" id="SSF52540">
    <property type="entry name" value="P-loop containing nucleoside triphosphate hydrolases"/>
    <property type="match status" value="1"/>
</dbReference>
<comment type="caution">
    <text evidence="7">The sequence shown here is derived from an EMBL/GenBank/DDBJ whole genome shotgun (WGS) entry which is preliminary data.</text>
</comment>
<evidence type="ECO:0000256" key="4">
    <source>
        <dbReference type="ARBA" id="ARBA00034617"/>
    </source>
</evidence>
<evidence type="ECO:0000256" key="5">
    <source>
        <dbReference type="ARBA" id="ARBA00034808"/>
    </source>
</evidence>
<dbReference type="GO" id="GO:0005694">
    <property type="term" value="C:chromosome"/>
    <property type="evidence" value="ECO:0007669"/>
    <property type="project" value="TreeGrafter"/>
</dbReference>
<dbReference type="InterPro" id="IPR027417">
    <property type="entry name" value="P-loop_NTPase"/>
</dbReference>
<evidence type="ECO:0000313" key="7">
    <source>
        <dbReference type="EMBL" id="KAG1777590.1"/>
    </source>
</evidence>
<accession>A0A9P6ZWM9</accession>
<dbReference type="AlphaFoldDB" id="A0A9P6ZWM9"/>
<organism evidence="7 8">
    <name type="scientific">Suillus placidus</name>
    <dbReference type="NCBI Taxonomy" id="48579"/>
    <lineage>
        <taxon>Eukaryota</taxon>
        <taxon>Fungi</taxon>
        <taxon>Dikarya</taxon>
        <taxon>Basidiomycota</taxon>
        <taxon>Agaricomycotina</taxon>
        <taxon>Agaricomycetes</taxon>
        <taxon>Agaricomycetidae</taxon>
        <taxon>Boletales</taxon>
        <taxon>Suillineae</taxon>
        <taxon>Suillaceae</taxon>
        <taxon>Suillus</taxon>
    </lineage>
</organism>
<evidence type="ECO:0000259" key="6">
    <source>
        <dbReference type="PROSITE" id="PS51194"/>
    </source>
</evidence>
<dbReference type="GO" id="GO:0009378">
    <property type="term" value="F:four-way junction helicase activity"/>
    <property type="evidence" value="ECO:0007669"/>
    <property type="project" value="TreeGrafter"/>
</dbReference>
<dbReference type="PANTHER" id="PTHR13710">
    <property type="entry name" value="DNA HELICASE RECQ FAMILY MEMBER"/>
    <property type="match status" value="1"/>
</dbReference>
<dbReference type="Gene3D" id="3.40.50.300">
    <property type="entry name" value="P-loop containing nucleotide triphosphate hydrolases"/>
    <property type="match status" value="1"/>
</dbReference>
<feature type="domain" description="Helicase C-terminal" evidence="6">
    <location>
        <begin position="69"/>
        <end position="237"/>
    </location>
</feature>
<dbReference type="OrthoDB" id="2692163at2759"/>
<reference evidence="7" key="1">
    <citation type="journal article" date="2020" name="New Phytol.">
        <title>Comparative genomics reveals dynamic genome evolution in host specialist ectomycorrhizal fungi.</title>
        <authorList>
            <person name="Lofgren L.A."/>
            <person name="Nguyen N.H."/>
            <person name="Vilgalys R."/>
            <person name="Ruytinx J."/>
            <person name="Liao H.L."/>
            <person name="Branco S."/>
            <person name="Kuo A."/>
            <person name="LaButti K."/>
            <person name="Lipzen A."/>
            <person name="Andreopoulos W."/>
            <person name="Pangilinan J."/>
            <person name="Riley R."/>
            <person name="Hundley H."/>
            <person name="Na H."/>
            <person name="Barry K."/>
            <person name="Grigoriev I.V."/>
            <person name="Stajich J.E."/>
            <person name="Kennedy P.G."/>
        </authorList>
    </citation>
    <scope>NUCLEOTIDE SEQUENCE</scope>
    <source>
        <strain evidence="7">DOB743</strain>
    </source>
</reference>
<keyword evidence="8" id="KW-1185">Reference proteome</keyword>
<dbReference type="EMBL" id="JABBWD010000020">
    <property type="protein sequence ID" value="KAG1777590.1"/>
    <property type="molecule type" value="Genomic_DNA"/>
</dbReference>
<dbReference type="InterPro" id="IPR001650">
    <property type="entry name" value="Helicase_C-like"/>
</dbReference>
<name>A0A9P6ZWM9_9AGAM</name>
<comment type="similarity">
    <text evidence="1">Belongs to the helicase family. RecQ subfamily.</text>
</comment>
<sequence>MAYRLKRIVLNEAHHIFTSEDYCPCFNLFHLISRLKKPITFLMAMMSPHSLSKLCDQMSIPPSMASAKEVVQCFTDIFKSTVLNENNRGIIYCPRISLIKDLAQALDIQYYTSRINDKLDEHANTQEKKQRFQAWCDSVAQKDRWMIATLCFGEGIDFPGVRVVIHLEVNNMLHFLQETGQLGRDGLPSSSVLIYSKLLMYGETERDEHLGSADITIRQALWMPRNKSTPPAPASISSSYVTAPIKQLLPAPHSKASSLVSLRQTDNTHWPFCYACWIPFWEPCLHPPLQEGSLHDHASCLHGVKFPSILPHVICTIHSHKYLIGTQMKNPYIEKIAKHLGVDLNNFSNLGALKKWLAHNPASPDEIPQCHAFMIAFYKEFRMLPKPSSSDALMDGA</sequence>
<comment type="catalytic activity">
    <reaction evidence="4">
        <text>Couples ATP hydrolysis with the unwinding of duplex DNA by translocating in the 3'-5' direction.</text>
        <dbReference type="EC" id="5.6.2.4"/>
    </reaction>
</comment>
<dbReference type="Proteomes" id="UP000714275">
    <property type="component" value="Unassembled WGS sequence"/>
</dbReference>
<gene>
    <name evidence="7" type="ORF">EV702DRAFT_1197207</name>
</gene>
<dbReference type="GO" id="GO:0005737">
    <property type="term" value="C:cytoplasm"/>
    <property type="evidence" value="ECO:0007669"/>
    <property type="project" value="TreeGrafter"/>
</dbReference>
<proteinExistence type="inferred from homology"/>